<organism evidence="2">
    <name type="scientific">Arundo donax</name>
    <name type="common">Giant reed</name>
    <name type="synonym">Donax arundinaceus</name>
    <dbReference type="NCBI Taxonomy" id="35708"/>
    <lineage>
        <taxon>Eukaryota</taxon>
        <taxon>Viridiplantae</taxon>
        <taxon>Streptophyta</taxon>
        <taxon>Embryophyta</taxon>
        <taxon>Tracheophyta</taxon>
        <taxon>Spermatophyta</taxon>
        <taxon>Magnoliopsida</taxon>
        <taxon>Liliopsida</taxon>
        <taxon>Poales</taxon>
        <taxon>Poaceae</taxon>
        <taxon>PACMAD clade</taxon>
        <taxon>Arundinoideae</taxon>
        <taxon>Arundineae</taxon>
        <taxon>Arundo</taxon>
    </lineage>
</organism>
<evidence type="ECO:0000256" key="1">
    <source>
        <dbReference type="SAM" id="Phobius"/>
    </source>
</evidence>
<dbReference type="EMBL" id="GBRH01222290">
    <property type="protein sequence ID" value="JAD75605.1"/>
    <property type="molecule type" value="Transcribed_RNA"/>
</dbReference>
<reference evidence="2" key="2">
    <citation type="journal article" date="2015" name="Data Brief">
        <title>Shoot transcriptome of the giant reed, Arundo donax.</title>
        <authorList>
            <person name="Barrero R.A."/>
            <person name="Guerrero F.D."/>
            <person name="Moolhuijzen P."/>
            <person name="Goolsby J.A."/>
            <person name="Tidwell J."/>
            <person name="Bellgard S.E."/>
            <person name="Bellgard M.I."/>
        </authorList>
    </citation>
    <scope>NUCLEOTIDE SEQUENCE</scope>
    <source>
        <tissue evidence="2">Shoot tissue taken approximately 20 cm above the soil surface</tissue>
    </source>
</reference>
<accession>A0A0A9CQH0</accession>
<proteinExistence type="predicted"/>
<sequence>MCSILPQRVVWFVLVLFSKSTSYVRVRHVRVHVEAVPYGCSKFFVIVISLMICLCAKFNSNAMRKQFRKILCSCHIIHI</sequence>
<protein>
    <submittedName>
        <fullName evidence="2">Uncharacterized protein</fullName>
    </submittedName>
</protein>
<keyword evidence="1" id="KW-0812">Transmembrane</keyword>
<keyword evidence="1" id="KW-0472">Membrane</keyword>
<keyword evidence="1" id="KW-1133">Transmembrane helix</keyword>
<feature type="transmembrane region" description="Helical" evidence="1">
    <location>
        <begin position="41"/>
        <end position="59"/>
    </location>
</feature>
<dbReference type="AlphaFoldDB" id="A0A0A9CQH0"/>
<reference evidence="2" key="1">
    <citation type="submission" date="2014-09" db="EMBL/GenBank/DDBJ databases">
        <authorList>
            <person name="Magalhaes I.L.F."/>
            <person name="Oliveira U."/>
            <person name="Santos F.R."/>
            <person name="Vidigal T.H.D.A."/>
            <person name="Brescovit A.D."/>
            <person name="Santos A.J."/>
        </authorList>
    </citation>
    <scope>NUCLEOTIDE SEQUENCE</scope>
    <source>
        <tissue evidence="2">Shoot tissue taken approximately 20 cm above the soil surface</tissue>
    </source>
</reference>
<name>A0A0A9CQH0_ARUDO</name>
<evidence type="ECO:0000313" key="2">
    <source>
        <dbReference type="EMBL" id="JAD75605.1"/>
    </source>
</evidence>